<protein>
    <recommendedName>
        <fullName evidence="4">Histone H2B</fullName>
    </recommendedName>
</protein>
<evidence type="ECO:0008006" key="4">
    <source>
        <dbReference type="Google" id="ProtNLM"/>
    </source>
</evidence>
<name>A0A0D2JUW6_9CHLO</name>
<feature type="region of interest" description="Disordered" evidence="1">
    <location>
        <begin position="1"/>
        <end position="30"/>
    </location>
</feature>
<dbReference type="KEGG" id="mng:MNEG_5344"/>
<keyword evidence="3" id="KW-1185">Reference proteome</keyword>
<proteinExistence type="predicted"/>
<accession>A0A0D2JUW6</accession>
<dbReference type="RefSeq" id="XP_013901637.1">
    <property type="nucleotide sequence ID" value="XM_014046183.1"/>
</dbReference>
<feature type="compositionally biased region" description="Basic and acidic residues" evidence="1">
    <location>
        <begin position="1"/>
        <end position="10"/>
    </location>
</feature>
<dbReference type="EMBL" id="KK101008">
    <property type="protein sequence ID" value="KIZ02618.1"/>
    <property type="molecule type" value="Genomic_DNA"/>
</dbReference>
<sequence>MAPKVGEKGPAKKGPAKKAADGKAKKKKVSKAETYKIYIYTVDAAGAAVAYSAGPSRLLASACLCPASELLLVGALPDGKL</sequence>
<evidence type="ECO:0000313" key="2">
    <source>
        <dbReference type="EMBL" id="KIZ02618.1"/>
    </source>
</evidence>
<evidence type="ECO:0000256" key="1">
    <source>
        <dbReference type="SAM" id="MobiDB-lite"/>
    </source>
</evidence>
<gene>
    <name evidence="2" type="ORF">MNEG_5344</name>
</gene>
<dbReference type="AlphaFoldDB" id="A0A0D2JUW6"/>
<reference evidence="2 3" key="1">
    <citation type="journal article" date="2013" name="BMC Genomics">
        <title>Reconstruction of the lipid metabolism for the microalga Monoraphidium neglectum from its genome sequence reveals characteristics suitable for biofuel production.</title>
        <authorList>
            <person name="Bogen C."/>
            <person name="Al-Dilaimi A."/>
            <person name="Albersmeier A."/>
            <person name="Wichmann J."/>
            <person name="Grundmann M."/>
            <person name="Rupp O."/>
            <person name="Lauersen K.J."/>
            <person name="Blifernez-Klassen O."/>
            <person name="Kalinowski J."/>
            <person name="Goesmann A."/>
            <person name="Mussgnug J.H."/>
            <person name="Kruse O."/>
        </authorList>
    </citation>
    <scope>NUCLEOTIDE SEQUENCE [LARGE SCALE GENOMIC DNA]</scope>
    <source>
        <strain evidence="2 3">SAG 48.87</strain>
    </source>
</reference>
<evidence type="ECO:0000313" key="3">
    <source>
        <dbReference type="Proteomes" id="UP000054498"/>
    </source>
</evidence>
<dbReference type="Proteomes" id="UP000054498">
    <property type="component" value="Unassembled WGS sequence"/>
</dbReference>
<organism evidence="2 3">
    <name type="scientific">Monoraphidium neglectum</name>
    <dbReference type="NCBI Taxonomy" id="145388"/>
    <lineage>
        <taxon>Eukaryota</taxon>
        <taxon>Viridiplantae</taxon>
        <taxon>Chlorophyta</taxon>
        <taxon>core chlorophytes</taxon>
        <taxon>Chlorophyceae</taxon>
        <taxon>CS clade</taxon>
        <taxon>Sphaeropleales</taxon>
        <taxon>Selenastraceae</taxon>
        <taxon>Monoraphidium</taxon>
    </lineage>
</organism>
<dbReference type="GeneID" id="25738221"/>